<reference evidence="2 3" key="1">
    <citation type="submission" date="2018-10" db="EMBL/GenBank/DDBJ databases">
        <authorList>
            <person name="Li J."/>
        </authorList>
    </citation>
    <scope>NUCLEOTIDE SEQUENCE [LARGE SCALE GENOMIC DNA]</scope>
    <source>
        <strain evidence="2 3">CCTCC AB209002</strain>
    </source>
</reference>
<feature type="transmembrane region" description="Helical" evidence="1">
    <location>
        <begin position="108"/>
        <end position="126"/>
    </location>
</feature>
<name>A0A3L6ZWK0_9MICO</name>
<dbReference type="EMBL" id="RCUV01000008">
    <property type="protein sequence ID" value="RLP71492.1"/>
    <property type="molecule type" value="Genomic_DNA"/>
</dbReference>
<evidence type="ECO:0000313" key="3">
    <source>
        <dbReference type="Proteomes" id="UP000270299"/>
    </source>
</evidence>
<organism evidence="2 3">
    <name type="scientific">Mycetocola manganoxydans</name>
    <dbReference type="NCBI Taxonomy" id="699879"/>
    <lineage>
        <taxon>Bacteria</taxon>
        <taxon>Bacillati</taxon>
        <taxon>Actinomycetota</taxon>
        <taxon>Actinomycetes</taxon>
        <taxon>Micrococcales</taxon>
        <taxon>Microbacteriaceae</taxon>
        <taxon>Mycetocola</taxon>
    </lineage>
</organism>
<feature type="transmembrane region" description="Helical" evidence="1">
    <location>
        <begin position="188"/>
        <end position="207"/>
    </location>
</feature>
<dbReference type="AlphaFoldDB" id="A0A3L6ZWK0"/>
<dbReference type="OrthoDB" id="5007275at2"/>
<accession>A0A3L6ZWK0</accession>
<keyword evidence="3" id="KW-1185">Reference proteome</keyword>
<evidence type="ECO:0000256" key="1">
    <source>
        <dbReference type="SAM" id="Phobius"/>
    </source>
</evidence>
<keyword evidence="1" id="KW-0472">Membrane</keyword>
<protein>
    <submittedName>
        <fullName evidence="2">Uncharacterized protein</fullName>
    </submittedName>
</protein>
<feature type="transmembrane region" description="Helical" evidence="1">
    <location>
        <begin position="132"/>
        <end position="152"/>
    </location>
</feature>
<sequence length="214" mass="23606">MTHATESAAEVFPDEPTVPDTWRRSVLTYLVLAVILGLGAVFAVIVMLPLAFVLVAIAIPYTLIATILILRKRRAARAMLDETQDSRVDWKLANFGGRSQRWSLMNGILLGLLGLLLLASVFLGPWVDLDVFGGSIFVLGLIAMFSAVEIWVNAAWIYGRDNVLSEEYAIRTRTGPWKLIRANRAVGWLIWYTGAIIAGWLLLFYSADALAAAL</sequence>
<dbReference type="RefSeq" id="WP_121673008.1">
    <property type="nucleotide sequence ID" value="NZ_BMXM01000004.1"/>
</dbReference>
<keyword evidence="1" id="KW-0812">Transmembrane</keyword>
<gene>
    <name evidence="2" type="ORF">D9V29_09200</name>
</gene>
<comment type="caution">
    <text evidence="2">The sequence shown here is derived from an EMBL/GenBank/DDBJ whole genome shotgun (WGS) entry which is preliminary data.</text>
</comment>
<dbReference type="Proteomes" id="UP000270299">
    <property type="component" value="Unassembled WGS sequence"/>
</dbReference>
<keyword evidence="1" id="KW-1133">Transmembrane helix</keyword>
<feature type="transmembrane region" description="Helical" evidence="1">
    <location>
        <begin position="26"/>
        <end position="45"/>
    </location>
</feature>
<feature type="transmembrane region" description="Helical" evidence="1">
    <location>
        <begin position="51"/>
        <end position="70"/>
    </location>
</feature>
<evidence type="ECO:0000313" key="2">
    <source>
        <dbReference type="EMBL" id="RLP71492.1"/>
    </source>
</evidence>
<proteinExistence type="predicted"/>